<protein>
    <submittedName>
        <fullName evidence="3">PQQ-dependent sugar dehydrogenase</fullName>
        <ecNumber evidence="3">1.1.5.-</ecNumber>
    </submittedName>
</protein>
<evidence type="ECO:0000313" key="4">
    <source>
        <dbReference type="Proteomes" id="UP001560685"/>
    </source>
</evidence>
<dbReference type="Gene3D" id="2.120.10.30">
    <property type="entry name" value="TolB, C-terminal domain"/>
    <property type="match status" value="1"/>
</dbReference>
<dbReference type="Pfam" id="PF07995">
    <property type="entry name" value="GSDH"/>
    <property type="match status" value="1"/>
</dbReference>
<dbReference type="EMBL" id="JBEHZE010000002">
    <property type="protein sequence ID" value="MEX6634726.1"/>
    <property type="molecule type" value="Genomic_DNA"/>
</dbReference>
<evidence type="ECO:0000313" key="3">
    <source>
        <dbReference type="EMBL" id="MEX6634726.1"/>
    </source>
</evidence>
<dbReference type="GO" id="GO:0016491">
    <property type="term" value="F:oxidoreductase activity"/>
    <property type="evidence" value="ECO:0007669"/>
    <property type="project" value="UniProtKB-KW"/>
</dbReference>
<keyword evidence="4" id="KW-1185">Reference proteome</keyword>
<comment type="caution">
    <text evidence="3">The sequence shown here is derived from an EMBL/GenBank/DDBJ whole genome shotgun (WGS) entry which is preliminary data.</text>
</comment>
<keyword evidence="1" id="KW-0732">Signal</keyword>
<dbReference type="InterPro" id="IPR012938">
    <property type="entry name" value="Glc/Sorbosone_DH"/>
</dbReference>
<dbReference type="PANTHER" id="PTHR19328">
    <property type="entry name" value="HEDGEHOG-INTERACTING PROTEIN"/>
    <property type="match status" value="1"/>
</dbReference>
<keyword evidence="3" id="KW-0560">Oxidoreductase</keyword>
<feature type="signal peptide" evidence="1">
    <location>
        <begin position="1"/>
        <end position="24"/>
    </location>
</feature>
<accession>A0ABV3ZBH2</accession>
<dbReference type="PANTHER" id="PTHR19328:SF75">
    <property type="entry name" value="ALDOSE SUGAR DEHYDROGENASE YLII"/>
    <property type="match status" value="1"/>
</dbReference>
<dbReference type="InterPro" id="IPR011041">
    <property type="entry name" value="Quinoprot_gluc/sorb_DH_b-prop"/>
</dbReference>
<organism evidence="3 4">
    <name type="scientific">Hyphococcus lacteus</name>
    <dbReference type="NCBI Taxonomy" id="3143536"/>
    <lineage>
        <taxon>Bacteria</taxon>
        <taxon>Pseudomonadati</taxon>
        <taxon>Pseudomonadota</taxon>
        <taxon>Alphaproteobacteria</taxon>
        <taxon>Parvularculales</taxon>
        <taxon>Parvularculaceae</taxon>
        <taxon>Hyphococcus</taxon>
    </lineage>
</organism>
<dbReference type="InterPro" id="IPR011042">
    <property type="entry name" value="6-blade_b-propeller_TolB-like"/>
</dbReference>
<reference evidence="3 4" key="1">
    <citation type="submission" date="2024-05" db="EMBL/GenBank/DDBJ databases">
        <title>Three bacterial strains, DH-69, EH-24, and ECK-19 isolated from coastal sediments.</title>
        <authorList>
            <person name="Ye Y.-Q."/>
            <person name="Du Z.-J."/>
        </authorList>
    </citation>
    <scope>NUCLEOTIDE SEQUENCE [LARGE SCALE GENOMIC DNA]</scope>
    <source>
        <strain evidence="3 4">ECK-19</strain>
    </source>
</reference>
<evidence type="ECO:0000259" key="2">
    <source>
        <dbReference type="Pfam" id="PF07995"/>
    </source>
</evidence>
<evidence type="ECO:0000256" key="1">
    <source>
        <dbReference type="SAM" id="SignalP"/>
    </source>
</evidence>
<dbReference type="RefSeq" id="WP_369314767.1">
    <property type="nucleotide sequence ID" value="NZ_JBEHZE010000002.1"/>
</dbReference>
<proteinExistence type="predicted"/>
<dbReference type="SUPFAM" id="SSF50952">
    <property type="entry name" value="Soluble quinoprotein glucose dehydrogenase"/>
    <property type="match status" value="1"/>
</dbReference>
<feature type="chain" id="PRO_5045611576" evidence="1">
    <location>
        <begin position="25"/>
        <end position="406"/>
    </location>
</feature>
<dbReference type="EC" id="1.1.5.-" evidence="3"/>
<sequence>MNRFSGTAFSASLFGILFISVASAEQNSVEGRPPNALQQSPAFEGQTRAPEQKAGVAFDVETILSGLDHPWGMVFLPDGRMLLSDRTTIRIVAEDGAISLPIIGVPTVDTGDQGGVLDLALDPNFSDNNRIFFTFSEPGEKPLTSTAVARATLVEREGQAKLDNLTIIFSQSPKLDSRQHYGGRIAFAQDGNLFVTTGERYVLEGRPQAQALDSLLGKIVRIRPNGSIPADNPFVGNDDVRPEIWSSGHRNVQGAAIHPSTGELWTIEHGPRGGDELNIPQAGKNYGWPIVTYGVEYNGDTIGAGLTQKEGIEQPIYYWDPVIAPSGMVFYNSDAVPEWKGSLFIAGLGGRHIARLTLDGNRVVGEERLLVDLKERFRDVEVGPDGSLYVLTNTRFDGKLLKLTPK</sequence>
<gene>
    <name evidence="3" type="ORF">ABFZ84_14340</name>
</gene>
<feature type="domain" description="Glucose/Sorbosone dehydrogenase" evidence="2">
    <location>
        <begin position="67"/>
        <end position="401"/>
    </location>
</feature>
<dbReference type="Proteomes" id="UP001560685">
    <property type="component" value="Unassembled WGS sequence"/>
</dbReference>
<name>A0ABV3ZBH2_9PROT</name>